<protein>
    <submittedName>
        <fullName evidence="2">Uncharacterized protein</fullName>
    </submittedName>
</protein>
<keyword evidence="3" id="KW-1185">Reference proteome</keyword>
<proteinExistence type="predicted"/>
<feature type="region of interest" description="Disordered" evidence="1">
    <location>
        <begin position="240"/>
        <end position="309"/>
    </location>
</feature>
<reference evidence="2" key="1">
    <citation type="submission" date="2023-10" db="EMBL/GenBank/DDBJ databases">
        <authorList>
            <person name="Chen Y."/>
            <person name="Shah S."/>
            <person name="Dougan E. K."/>
            <person name="Thang M."/>
            <person name="Chan C."/>
        </authorList>
    </citation>
    <scope>NUCLEOTIDE SEQUENCE [LARGE SCALE GENOMIC DNA]</scope>
</reference>
<evidence type="ECO:0000313" key="2">
    <source>
        <dbReference type="EMBL" id="CAK0825166.1"/>
    </source>
</evidence>
<accession>A0ABN9S4H1</accession>
<organism evidence="2 3">
    <name type="scientific">Prorocentrum cordatum</name>
    <dbReference type="NCBI Taxonomy" id="2364126"/>
    <lineage>
        <taxon>Eukaryota</taxon>
        <taxon>Sar</taxon>
        <taxon>Alveolata</taxon>
        <taxon>Dinophyceae</taxon>
        <taxon>Prorocentrales</taxon>
        <taxon>Prorocentraceae</taxon>
        <taxon>Prorocentrum</taxon>
    </lineage>
</organism>
<gene>
    <name evidence="2" type="ORF">PCOR1329_LOCUS25358</name>
</gene>
<evidence type="ECO:0000256" key="1">
    <source>
        <dbReference type="SAM" id="MobiDB-lite"/>
    </source>
</evidence>
<feature type="non-terminal residue" evidence="2">
    <location>
        <position position="309"/>
    </location>
</feature>
<sequence>MAGVGGSAEDVLDELCSVLQGLPVEDAEEEVRTTLQKATGVASDADTLAILLKVLRGARDAAMEGYDSWEIPVEYCRRLPELCDRNFVGALGGDGGERRGRDFPASVVAAVYADRCGRTLALANELAAARERLQAAVNVFSVVPDSGSLELRQQRAGARASLARVWRRMGRCGVATHAAAAREELLNALSLHAALPGSPELAALAGELCEVLGEAGADAVSPELVATISAGRREVRRVLRGAAPGPPGPRRRVPVRWPAGAGRPRARDARRAPAQQVRGPGAAGRAGRGARRPALGRGSAAAGGGGGGG</sequence>
<comment type="caution">
    <text evidence="2">The sequence shown here is derived from an EMBL/GenBank/DDBJ whole genome shotgun (WGS) entry which is preliminary data.</text>
</comment>
<name>A0ABN9S4H1_9DINO</name>
<evidence type="ECO:0000313" key="3">
    <source>
        <dbReference type="Proteomes" id="UP001189429"/>
    </source>
</evidence>
<dbReference type="Proteomes" id="UP001189429">
    <property type="component" value="Unassembled WGS sequence"/>
</dbReference>
<dbReference type="EMBL" id="CAUYUJ010008862">
    <property type="protein sequence ID" value="CAK0825166.1"/>
    <property type="molecule type" value="Genomic_DNA"/>
</dbReference>